<organism evidence="8">
    <name type="scientific">marine sediment metagenome</name>
    <dbReference type="NCBI Taxonomy" id="412755"/>
    <lineage>
        <taxon>unclassified sequences</taxon>
        <taxon>metagenomes</taxon>
        <taxon>ecological metagenomes</taxon>
    </lineage>
</organism>
<gene>
    <name evidence="8" type="ORF">LCGC14_0469990</name>
</gene>
<dbReference type="GO" id="GO:0042352">
    <property type="term" value="P:GDP-L-fucose salvage"/>
    <property type="evidence" value="ECO:0007669"/>
    <property type="project" value="TreeGrafter"/>
</dbReference>
<keyword evidence="1" id="KW-0808">Transferase</keyword>
<dbReference type="InterPro" id="IPR014606">
    <property type="entry name" value="Heptose_7-P_kinase"/>
</dbReference>
<evidence type="ECO:0000256" key="5">
    <source>
        <dbReference type="ARBA" id="ARBA00038121"/>
    </source>
</evidence>
<evidence type="ECO:0000256" key="3">
    <source>
        <dbReference type="ARBA" id="ARBA00022777"/>
    </source>
</evidence>
<feature type="domain" description="GHMP kinase N-terminal" evidence="6">
    <location>
        <begin position="81"/>
        <end position="161"/>
    </location>
</feature>
<dbReference type="InterPro" id="IPR036554">
    <property type="entry name" value="GHMP_kinase_C_sf"/>
</dbReference>
<comment type="similarity">
    <text evidence="5">Belongs to the GHMP kinase family.</text>
</comment>
<dbReference type="GO" id="GO:0005524">
    <property type="term" value="F:ATP binding"/>
    <property type="evidence" value="ECO:0007669"/>
    <property type="project" value="UniProtKB-KW"/>
</dbReference>
<dbReference type="PRINTS" id="PR00960">
    <property type="entry name" value="LMBPPROTEIN"/>
</dbReference>
<reference evidence="8" key="1">
    <citation type="journal article" date="2015" name="Nature">
        <title>Complex archaea that bridge the gap between prokaryotes and eukaryotes.</title>
        <authorList>
            <person name="Spang A."/>
            <person name="Saw J.H."/>
            <person name="Jorgensen S.L."/>
            <person name="Zaremba-Niedzwiedzka K."/>
            <person name="Martijn J."/>
            <person name="Lind A.E."/>
            <person name="van Eijk R."/>
            <person name="Schleper C."/>
            <person name="Guy L."/>
            <person name="Ettema T.J."/>
        </authorList>
    </citation>
    <scope>NUCLEOTIDE SEQUENCE</scope>
</reference>
<dbReference type="PIRSF" id="PIRSF036406">
    <property type="entry name" value="Hept_kin"/>
    <property type="match status" value="1"/>
</dbReference>
<dbReference type="GO" id="GO:0050201">
    <property type="term" value="F:fucokinase activity"/>
    <property type="evidence" value="ECO:0007669"/>
    <property type="project" value="TreeGrafter"/>
</dbReference>
<dbReference type="Pfam" id="PF00288">
    <property type="entry name" value="GHMP_kinases_N"/>
    <property type="match status" value="1"/>
</dbReference>
<dbReference type="PANTHER" id="PTHR32463">
    <property type="entry name" value="L-FUCOSE KINASE"/>
    <property type="match status" value="1"/>
</dbReference>
<comment type="caution">
    <text evidence="8">The sequence shown here is derived from an EMBL/GenBank/DDBJ whole genome shotgun (WGS) entry which is preliminary data.</text>
</comment>
<keyword evidence="3" id="KW-0418">Kinase</keyword>
<dbReference type="Pfam" id="PF08544">
    <property type="entry name" value="GHMP_kinases_C"/>
    <property type="match status" value="1"/>
</dbReference>
<protein>
    <submittedName>
        <fullName evidence="8">Uncharacterized protein</fullName>
    </submittedName>
</protein>
<feature type="domain" description="GHMP kinase C-terminal" evidence="7">
    <location>
        <begin position="240"/>
        <end position="315"/>
    </location>
</feature>
<name>A0A0F9SHP0_9ZZZZ</name>
<evidence type="ECO:0000256" key="4">
    <source>
        <dbReference type="ARBA" id="ARBA00022840"/>
    </source>
</evidence>
<evidence type="ECO:0000256" key="2">
    <source>
        <dbReference type="ARBA" id="ARBA00022741"/>
    </source>
</evidence>
<evidence type="ECO:0000259" key="6">
    <source>
        <dbReference type="Pfam" id="PF00288"/>
    </source>
</evidence>
<dbReference type="PANTHER" id="PTHR32463:SF0">
    <property type="entry name" value="L-FUCOSE KINASE"/>
    <property type="match status" value="1"/>
</dbReference>
<dbReference type="AlphaFoldDB" id="A0A0F9SHP0"/>
<dbReference type="InterPro" id="IPR052203">
    <property type="entry name" value="GHMP_Kinase-Related"/>
</dbReference>
<dbReference type="InterPro" id="IPR020568">
    <property type="entry name" value="Ribosomal_Su5_D2-typ_SF"/>
</dbReference>
<dbReference type="SUPFAM" id="SSF55060">
    <property type="entry name" value="GHMP Kinase, C-terminal domain"/>
    <property type="match status" value="1"/>
</dbReference>
<accession>A0A0F9SHP0</accession>
<dbReference type="InterPro" id="IPR001174">
    <property type="entry name" value="HddA/FKP"/>
</dbReference>
<dbReference type="InterPro" id="IPR006204">
    <property type="entry name" value="GHMP_kinase_N_dom"/>
</dbReference>
<evidence type="ECO:0000313" key="8">
    <source>
        <dbReference type="EMBL" id="KKN66584.1"/>
    </source>
</evidence>
<evidence type="ECO:0000256" key="1">
    <source>
        <dbReference type="ARBA" id="ARBA00022679"/>
    </source>
</evidence>
<evidence type="ECO:0000259" key="7">
    <source>
        <dbReference type="Pfam" id="PF08544"/>
    </source>
</evidence>
<keyword evidence="2" id="KW-0547">Nucleotide-binding</keyword>
<dbReference type="EMBL" id="LAZR01000496">
    <property type="protein sequence ID" value="KKN66584.1"/>
    <property type="molecule type" value="Genomic_DNA"/>
</dbReference>
<keyword evidence="4" id="KW-0067">ATP-binding</keyword>
<dbReference type="Gene3D" id="3.30.230.120">
    <property type="match status" value="1"/>
</dbReference>
<sequence length="337" mass="37682">MIIRSKAPFRVSFGGGGTDMAPYCVEHGGCVISTAIDRHVYITLKPREDKKVRVISLNSNEDFLFDIGNKDYSTKFELFKGIFNVLNIKDGFEITTYSELPAGSGMGGSSSLSVALIGALDKYYNLKLSKYKIAQRACDVELIELEQKGGYQDQFAASFGGFNFIEFNNNAKVNPIRTSEGLINELQFRLILCYVGGSHFSSDIQDDVLKGYEFEKKSYMEVMEDLKNVAKSMKKIVEDNDFQKLNDFGMLLHNGWLAKKSLSSKISNKNIENFYLTSRRLGVLGGKLLGAGGGGHLLLFSEPNRKNLVIQELEKIGGKIVNFHFNPKGLEVWEIKE</sequence>
<dbReference type="InterPro" id="IPR013750">
    <property type="entry name" value="GHMP_kinase_C_dom"/>
</dbReference>
<proteinExistence type="inferred from homology"/>
<dbReference type="SUPFAM" id="SSF54211">
    <property type="entry name" value="Ribosomal protein S5 domain 2-like"/>
    <property type="match status" value="1"/>
</dbReference>